<reference evidence="3" key="1">
    <citation type="submission" date="2015-01" db="EMBL/GenBank/DDBJ databases">
        <authorList>
            <person name="Aksoy S."/>
            <person name="Warren W."/>
            <person name="Wilson R.K."/>
        </authorList>
    </citation>
    <scope>NUCLEOTIDE SEQUENCE [LARGE SCALE GENOMIC DNA]</scope>
    <source>
        <strain evidence="3">IAEA</strain>
    </source>
</reference>
<dbReference type="EnsemblMetazoa" id="GPPI031230-RA">
    <property type="protein sequence ID" value="GPPI031230-PA"/>
    <property type="gene ID" value="GPPI031230"/>
</dbReference>
<dbReference type="VEuPathDB" id="VectorBase:GPPI031230"/>
<dbReference type="Proteomes" id="UP000092460">
    <property type="component" value="Unassembled WGS sequence"/>
</dbReference>
<reference evidence="2" key="2">
    <citation type="submission" date="2020-05" db="UniProtKB">
        <authorList>
            <consortium name="EnsemblMetazoa"/>
        </authorList>
    </citation>
    <scope>IDENTIFICATION</scope>
    <source>
        <strain evidence="2">IAEA</strain>
    </source>
</reference>
<protein>
    <recommendedName>
        <fullName evidence="4">Protein TsetseEP domain-containing protein</fullName>
    </recommendedName>
</protein>
<name>A0A1B0BIH4_9MUSC</name>
<keyword evidence="3" id="KW-1185">Reference proteome</keyword>
<evidence type="ECO:0000256" key="1">
    <source>
        <dbReference type="SAM" id="SignalP"/>
    </source>
</evidence>
<dbReference type="EMBL" id="JXJN01014955">
    <property type="status" value="NOT_ANNOTATED_CDS"/>
    <property type="molecule type" value="Genomic_DNA"/>
</dbReference>
<proteinExistence type="predicted"/>
<dbReference type="AlphaFoldDB" id="A0A1B0BIH4"/>
<feature type="chain" id="PRO_5008404898" description="Protein TsetseEP domain-containing protein" evidence="1">
    <location>
        <begin position="18"/>
        <end position="178"/>
    </location>
</feature>
<evidence type="ECO:0008006" key="4">
    <source>
        <dbReference type="Google" id="ProtNLM"/>
    </source>
</evidence>
<sequence length="178" mass="19970">MIRILVLICVNILAIGAKPTQQTPFDELVNNATKNFYGMHCVSEVIVDVSAAAGDFAYDLELCEDPYTVDDFTDILDTKDVINRITDRLLVVNELDCDNHQYLPDWNGSTIPSRECLTKFKKHLNKMNFVIEETINEILVAGESNVCALMAMGKYVIKLNNFTGLLQACAEVAEKFNK</sequence>
<accession>A0A1B0BIH4</accession>
<organism evidence="2 3">
    <name type="scientific">Glossina palpalis gambiensis</name>
    <dbReference type="NCBI Taxonomy" id="67801"/>
    <lineage>
        <taxon>Eukaryota</taxon>
        <taxon>Metazoa</taxon>
        <taxon>Ecdysozoa</taxon>
        <taxon>Arthropoda</taxon>
        <taxon>Hexapoda</taxon>
        <taxon>Insecta</taxon>
        <taxon>Pterygota</taxon>
        <taxon>Neoptera</taxon>
        <taxon>Endopterygota</taxon>
        <taxon>Diptera</taxon>
        <taxon>Brachycera</taxon>
        <taxon>Muscomorpha</taxon>
        <taxon>Hippoboscoidea</taxon>
        <taxon>Glossinidae</taxon>
        <taxon>Glossina</taxon>
    </lineage>
</organism>
<evidence type="ECO:0000313" key="3">
    <source>
        <dbReference type="Proteomes" id="UP000092460"/>
    </source>
</evidence>
<evidence type="ECO:0000313" key="2">
    <source>
        <dbReference type="EnsemblMetazoa" id="GPPI031230-PA"/>
    </source>
</evidence>
<keyword evidence="1" id="KW-0732">Signal</keyword>
<feature type="signal peptide" evidence="1">
    <location>
        <begin position="1"/>
        <end position="17"/>
    </location>
</feature>